<dbReference type="Proteomes" id="UP000521868">
    <property type="component" value="Unassembled WGS sequence"/>
</dbReference>
<dbReference type="AlphaFoldDB" id="A0A7X6I7P4"/>
<name>A0A7X6I7P4_9BURK</name>
<comment type="caution">
    <text evidence="1">The sequence shown here is derived from an EMBL/GenBank/DDBJ whole genome shotgun (WGS) entry which is preliminary data.</text>
</comment>
<sequence length="334" mass="36454">MNSTNTTTFDISGCTVAIAKMDLQRHDSGDGNYDVLFDLLVDGKSHALFLQSDEGGDGELSVADFSAGMHEEHIALFEALGLDTTNVGGFTPEMDALDTAVEPLAAAASEAIAAENDDYEDQIVYRLDDIRDYQAPLYETVAHEVTPAYAHVELDEEGFVSTNTRHRTSGTPVEAWNGRTIEWEVEPSVDGDELADFLESEECEKLLQRVHNGHRIEWDGHNNVGRLTGDAEAAKEEFGRLLESFGEGAARAVGHAADWFESNSLAEAWPDGMTLLQAVAAAEADASAQDVVLLGDVQEVLLDRAEAAYERANDLESFDPIKRKELIDSCRISE</sequence>
<gene>
    <name evidence="1" type="ORF">RAMLITH_17460</name>
</gene>
<keyword evidence="2" id="KW-1185">Reference proteome</keyword>
<protein>
    <submittedName>
        <fullName evidence="1">Uncharacterized protein</fullName>
    </submittedName>
</protein>
<evidence type="ECO:0000313" key="1">
    <source>
        <dbReference type="EMBL" id="NKE67613.1"/>
    </source>
</evidence>
<evidence type="ECO:0000313" key="2">
    <source>
        <dbReference type="Proteomes" id="UP000521868"/>
    </source>
</evidence>
<dbReference type="RefSeq" id="WP_168108721.1">
    <property type="nucleotide sequence ID" value="NZ_VTOX01000006.1"/>
</dbReference>
<proteinExistence type="predicted"/>
<accession>A0A7X6I7P4</accession>
<organism evidence="1 2">
    <name type="scientific">Ramlibacter lithotrophicus</name>
    <dbReference type="NCBI Taxonomy" id="2606681"/>
    <lineage>
        <taxon>Bacteria</taxon>
        <taxon>Pseudomonadati</taxon>
        <taxon>Pseudomonadota</taxon>
        <taxon>Betaproteobacteria</taxon>
        <taxon>Burkholderiales</taxon>
        <taxon>Comamonadaceae</taxon>
        <taxon>Ramlibacter</taxon>
    </lineage>
</organism>
<dbReference type="EMBL" id="VTOX01000006">
    <property type="protein sequence ID" value="NKE67613.1"/>
    <property type="molecule type" value="Genomic_DNA"/>
</dbReference>
<reference evidence="1 2" key="1">
    <citation type="journal article" date="2020" name="Nature">
        <title>Bacterial chemolithoautotrophy via manganese oxidation.</title>
        <authorList>
            <person name="Yu H."/>
            <person name="Leadbetter J.R."/>
        </authorList>
    </citation>
    <scope>NUCLEOTIDE SEQUENCE [LARGE SCALE GENOMIC DNA]</scope>
    <source>
        <strain evidence="1 2">RBP-1</strain>
    </source>
</reference>